<evidence type="ECO:0000313" key="2">
    <source>
        <dbReference type="Proteomes" id="UP001501126"/>
    </source>
</evidence>
<dbReference type="Pfam" id="PF04359">
    <property type="entry name" value="DUF493"/>
    <property type="match status" value="1"/>
</dbReference>
<dbReference type="EMBL" id="BAAAFH010000003">
    <property type="protein sequence ID" value="GAA0874659.1"/>
    <property type="molecule type" value="Genomic_DNA"/>
</dbReference>
<dbReference type="RefSeq" id="WP_343785563.1">
    <property type="nucleotide sequence ID" value="NZ_BAAAFH010000003.1"/>
</dbReference>
<gene>
    <name evidence="1" type="ORF">GCM10009118_10670</name>
</gene>
<name>A0ABN1MMZ1_9FLAO</name>
<dbReference type="InterPro" id="IPR027471">
    <property type="entry name" value="YbeD-like_sf"/>
</dbReference>
<evidence type="ECO:0000313" key="1">
    <source>
        <dbReference type="EMBL" id="GAA0874659.1"/>
    </source>
</evidence>
<accession>A0ABN1MMZ1</accession>
<keyword evidence="2" id="KW-1185">Reference proteome</keyword>
<organism evidence="1 2">
    <name type="scientific">Wandonia haliotis</name>
    <dbReference type="NCBI Taxonomy" id="574963"/>
    <lineage>
        <taxon>Bacteria</taxon>
        <taxon>Pseudomonadati</taxon>
        <taxon>Bacteroidota</taxon>
        <taxon>Flavobacteriia</taxon>
        <taxon>Flavobacteriales</taxon>
        <taxon>Crocinitomicaceae</taxon>
        <taxon>Wandonia</taxon>
    </lineage>
</organism>
<sequence length="93" mass="10619">MSENSNNNVFQGLLEKLRNEEWPMVYLFKFIMPNEPEIISRVSALFSGENEMVMHPSANGNYTSVTVRETMTSPEEVITIYEKSSEIKGVITL</sequence>
<dbReference type="Proteomes" id="UP001501126">
    <property type="component" value="Unassembled WGS sequence"/>
</dbReference>
<proteinExistence type="predicted"/>
<comment type="caution">
    <text evidence="1">The sequence shown here is derived from an EMBL/GenBank/DDBJ whole genome shotgun (WGS) entry which is preliminary data.</text>
</comment>
<reference evidence="1 2" key="1">
    <citation type="journal article" date="2019" name="Int. J. Syst. Evol. Microbiol.">
        <title>The Global Catalogue of Microorganisms (GCM) 10K type strain sequencing project: providing services to taxonomists for standard genome sequencing and annotation.</title>
        <authorList>
            <consortium name="The Broad Institute Genomics Platform"/>
            <consortium name="The Broad Institute Genome Sequencing Center for Infectious Disease"/>
            <person name="Wu L."/>
            <person name="Ma J."/>
        </authorList>
    </citation>
    <scope>NUCLEOTIDE SEQUENCE [LARGE SCALE GENOMIC DNA]</scope>
    <source>
        <strain evidence="1 2">JCM 16083</strain>
    </source>
</reference>
<dbReference type="Gene3D" id="3.30.70.260">
    <property type="match status" value="1"/>
</dbReference>
<dbReference type="SUPFAM" id="SSF117991">
    <property type="entry name" value="YbeD/HP0495-like"/>
    <property type="match status" value="1"/>
</dbReference>
<protein>
    <submittedName>
        <fullName evidence="1">DUF493 family protein</fullName>
    </submittedName>
</protein>
<dbReference type="InterPro" id="IPR007454">
    <property type="entry name" value="UPF0250_YbeD-like"/>
</dbReference>